<dbReference type="SUPFAM" id="SSF57756">
    <property type="entry name" value="Retrovirus zinc finger-like domains"/>
    <property type="match status" value="1"/>
</dbReference>
<keyword evidence="1" id="KW-0479">Metal-binding</keyword>
<reference evidence="3 4" key="1">
    <citation type="submission" date="2024-01" db="EMBL/GenBank/DDBJ databases">
        <title>A telomere-to-telomere, gap-free genome of sweet tea (Lithocarpus litseifolius).</title>
        <authorList>
            <person name="Zhou J."/>
        </authorList>
    </citation>
    <scope>NUCLEOTIDE SEQUENCE [LARGE SCALE GENOMIC DNA]</scope>
    <source>
        <strain evidence="3">Zhou-2022a</strain>
        <tissue evidence="3">Leaf</tissue>
    </source>
</reference>
<dbReference type="Proteomes" id="UP001459277">
    <property type="component" value="Unassembled WGS sequence"/>
</dbReference>
<evidence type="ECO:0000256" key="1">
    <source>
        <dbReference type="PROSITE-ProRule" id="PRU00047"/>
    </source>
</evidence>
<keyword evidence="4" id="KW-1185">Reference proteome</keyword>
<dbReference type="AlphaFoldDB" id="A0AAW2BIK2"/>
<name>A0AAW2BIK2_9ROSI</name>
<dbReference type="GO" id="GO:0008270">
    <property type="term" value="F:zinc ion binding"/>
    <property type="evidence" value="ECO:0007669"/>
    <property type="project" value="UniProtKB-KW"/>
</dbReference>
<proteinExistence type="predicted"/>
<keyword evidence="1" id="KW-0862">Zinc</keyword>
<dbReference type="GO" id="GO:0003676">
    <property type="term" value="F:nucleic acid binding"/>
    <property type="evidence" value="ECO:0007669"/>
    <property type="project" value="InterPro"/>
</dbReference>
<evidence type="ECO:0000313" key="4">
    <source>
        <dbReference type="Proteomes" id="UP001459277"/>
    </source>
</evidence>
<feature type="domain" description="CCHC-type" evidence="2">
    <location>
        <begin position="44"/>
        <end position="60"/>
    </location>
</feature>
<dbReference type="Gene3D" id="4.10.60.10">
    <property type="entry name" value="Zinc finger, CCHC-type"/>
    <property type="match status" value="1"/>
</dbReference>
<sequence>MFTPRSQPVVRENSGVNQSTVAVAGFVVQPMGNANPYVRPIGNKCYKCGEPGHRSSTCPKQAAVNLVAKKGEVKGEKKVKEVYNDADPYAYDPNEVPEDEEGVPLRRSLVIQSCCLHQWWITVINRMRSSEHVASSHKPGVTNKVADALSKRASLLTTLRTKVIGFDCLKELYEDDVNFGDIWGTRRCPIS</sequence>
<protein>
    <recommendedName>
        <fullName evidence="2">CCHC-type domain-containing protein</fullName>
    </recommendedName>
</protein>
<dbReference type="PROSITE" id="PS50158">
    <property type="entry name" value="ZF_CCHC"/>
    <property type="match status" value="1"/>
</dbReference>
<dbReference type="Pfam" id="PF00098">
    <property type="entry name" value="zf-CCHC"/>
    <property type="match status" value="1"/>
</dbReference>
<organism evidence="3 4">
    <name type="scientific">Lithocarpus litseifolius</name>
    <dbReference type="NCBI Taxonomy" id="425828"/>
    <lineage>
        <taxon>Eukaryota</taxon>
        <taxon>Viridiplantae</taxon>
        <taxon>Streptophyta</taxon>
        <taxon>Embryophyta</taxon>
        <taxon>Tracheophyta</taxon>
        <taxon>Spermatophyta</taxon>
        <taxon>Magnoliopsida</taxon>
        <taxon>eudicotyledons</taxon>
        <taxon>Gunneridae</taxon>
        <taxon>Pentapetalae</taxon>
        <taxon>rosids</taxon>
        <taxon>fabids</taxon>
        <taxon>Fagales</taxon>
        <taxon>Fagaceae</taxon>
        <taxon>Lithocarpus</taxon>
    </lineage>
</organism>
<keyword evidence="1" id="KW-0863">Zinc-finger</keyword>
<dbReference type="EMBL" id="JAZDWU010000011">
    <property type="protein sequence ID" value="KAK9985243.1"/>
    <property type="molecule type" value="Genomic_DNA"/>
</dbReference>
<gene>
    <name evidence="3" type="ORF">SO802_030194</name>
</gene>
<accession>A0AAW2BIK2</accession>
<dbReference type="SMART" id="SM00343">
    <property type="entry name" value="ZnF_C2HC"/>
    <property type="match status" value="1"/>
</dbReference>
<comment type="caution">
    <text evidence="3">The sequence shown here is derived from an EMBL/GenBank/DDBJ whole genome shotgun (WGS) entry which is preliminary data.</text>
</comment>
<dbReference type="InterPro" id="IPR001878">
    <property type="entry name" value="Znf_CCHC"/>
</dbReference>
<dbReference type="InterPro" id="IPR036875">
    <property type="entry name" value="Znf_CCHC_sf"/>
</dbReference>
<evidence type="ECO:0000313" key="3">
    <source>
        <dbReference type="EMBL" id="KAK9985243.1"/>
    </source>
</evidence>
<evidence type="ECO:0000259" key="2">
    <source>
        <dbReference type="PROSITE" id="PS50158"/>
    </source>
</evidence>